<evidence type="ECO:0000256" key="2">
    <source>
        <dbReference type="SAM" id="Phobius"/>
    </source>
</evidence>
<feature type="compositionally biased region" description="Low complexity" evidence="1">
    <location>
        <begin position="120"/>
        <end position="131"/>
    </location>
</feature>
<feature type="compositionally biased region" description="Basic residues" evidence="1">
    <location>
        <begin position="222"/>
        <end position="248"/>
    </location>
</feature>
<feature type="non-terminal residue" evidence="3">
    <location>
        <position position="1"/>
    </location>
</feature>
<evidence type="ECO:0000313" key="3">
    <source>
        <dbReference type="EMBL" id="GKT15768.1"/>
    </source>
</evidence>
<organism evidence="3 4">
    <name type="scientific">Aduncisulcus paluster</name>
    <dbReference type="NCBI Taxonomy" id="2918883"/>
    <lineage>
        <taxon>Eukaryota</taxon>
        <taxon>Metamonada</taxon>
        <taxon>Carpediemonas-like organisms</taxon>
        <taxon>Aduncisulcus</taxon>
    </lineage>
</organism>
<dbReference type="Proteomes" id="UP001057375">
    <property type="component" value="Unassembled WGS sequence"/>
</dbReference>
<feature type="compositionally biased region" description="Basic residues" evidence="1">
    <location>
        <begin position="153"/>
        <end position="174"/>
    </location>
</feature>
<dbReference type="EMBL" id="BQXS01011700">
    <property type="protein sequence ID" value="GKT15768.1"/>
    <property type="molecule type" value="Genomic_DNA"/>
</dbReference>
<keyword evidence="4" id="KW-1185">Reference proteome</keyword>
<keyword evidence="2" id="KW-1133">Transmembrane helix</keyword>
<proteinExistence type="predicted"/>
<comment type="caution">
    <text evidence="3">The sequence shown here is derived from an EMBL/GenBank/DDBJ whole genome shotgun (WGS) entry which is preliminary data.</text>
</comment>
<feature type="region of interest" description="Disordered" evidence="1">
    <location>
        <begin position="111"/>
        <end position="248"/>
    </location>
</feature>
<keyword evidence="2" id="KW-0472">Membrane</keyword>
<gene>
    <name evidence="3" type="ORF">ADUPG1_010783</name>
</gene>
<reference evidence="3" key="1">
    <citation type="submission" date="2022-03" db="EMBL/GenBank/DDBJ databases">
        <title>Draft genome sequence of Aduncisulcus paluster, a free-living microaerophilic Fornicata.</title>
        <authorList>
            <person name="Yuyama I."/>
            <person name="Kume K."/>
            <person name="Tamura T."/>
            <person name="Inagaki Y."/>
            <person name="Hashimoto T."/>
        </authorList>
    </citation>
    <scope>NUCLEOTIDE SEQUENCE</scope>
    <source>
        <strain evidence="3">NY0171</strain>
    </source>
</reference>
<feature type="compositionally biased region" description="Basic and acidic residues" evidence="1">
    <location>
        <begin position="181"/>
        <end position="199"/>
    </location>
</feature>
<feature type="compositionally biased region" description="Basic and acidic residues" evidence="1">
    <location>
        <begin position="136"/>
        <end position="152"/>
    </location>
</feature>
<feature type="transmembrane region" description="Helical" evidence="2">
    <location>
        <begin position="6"/>
        <end position="31"/>
    </location>
</feature>
<sequence length="248" mass="28586">EDSFWSLFVIIIFALSFIILIFLVYIIYLCCVIKRMERSISGSSVLSNRKVKHRKQVVTVKRRKKKTLLNQGLVTKEESANKIHPLHPLHPVQDAEEMVSVLPSMTSPVMIQHDVHDPDSNPSSSYSCSSSSDDDDRMREIQDSEKAKENKQKQKQKQKQKKRLQKKVMIRKKSTSMPKMSSKEENDDARPRISSDKSVHVPSGRAEDECATDALQETLQKKSTKNKRKKGKVIRSRQIVRRTIKQMP</sequence>
<name>A0ABQ5JSS0_9EUKA</name>
<accession>A0ABQ5JSS0</accession>
<evidence type="ECO:0000313" key="4">
    <source>
        <dbReference type="Proteomes" id="UP001057375"/>
    </source>
</evidence>
<protein>
    <submittedName>
        <fullName evidence="3">Uncharacterized protein</fullName>
    </submittedName>
</protein>
<keyword evidence="2" id="KW-0812">Transmembrane</keyword>
<evidence type="ECO:0000256" key="1">
    <source>
        <dbReference type="SAM" id="MobiDB-lite"/>
    </source>
</evidence>